<dbReference type="EMBL" id="CAXHTA020000007">
    <property type="protein sequence ID" value="CAL5222680.1"/>
    <property type="molecule type" value="Genomic_DNA"/>
</dbReference>
<dbReference type="InterPro" id="IPR043129">
    <property type="entry name" value="ATPase_NBD"/>
</dbReference>
<accession>A0ABP1FRY0</accession>
<reference evidence="6 7" key="1">
    <citation type="submission" date="2024-06" db="EMBL/GenBank/DDBJ databases">
        <authorList>
            <person name="Kraege A."/>
            <person name="Thomma B."/>
        </authorList>
    </citation>
    <scope>NUCLEOTIDE SEQUENCE [LARGE SCALE GENOMIC DNA]</scope>
</reference>
<dbReference type="PANTHER" id="PTHR21060">
    <property type="entry name" value="ACETATE KINASE"/>
    <property type="match status" value="1"/>
</dbReference>
<dbReference type="PANTHER" id="PTHR21060:SF15">
    <property type="entry name" value="ACETATE KINASE-RELATED"/>
    <property type="match status" value="1"/>
</dbReference>
<dbReference type="PRINTS" id="PR00471">
    <property type="entry name" value="ACETATEKNASE"/>
</dbReference>
<comment type="caution">
    <text evidence="6">The sequence shown here is derived from an EMBL/GenBank/DDBJ whole genome shotgun (WGS) entry which is preliminary data.</text>
</comment>
<protein>
    <recommendedName>
        <fullName evidence="5">Probable acetate kinase</fullName>
        <ecNumber evidence="5">2.7.2.1</ecNumber>
    </recommendedName>
    <alternativeName>
        <fullName evidence="5">Acetokinase</fullName>
    </alternativeName>
</protein>
<feature type="binding site" evidence="5">
    <location>
        <position position="97"/>
    </location>
    <ligand>
        <name>substrate</name>
    </ligand>
</feature>
<feature type="site" description="Transition state stabilizer" evidence="5">
    <location>
        <position position="185"/>
    </location>
</feature>
<evidence type="ECO:0000256" key="2">
    <source>
        <dbReference type="ARBA" id="ARBA00022741"/>
    </source>
</evidence>
<keyword evidence="5" id="KW-0460">Magnesium</keyword>
<feature type="active site" description="Proton donor/acceptor" evidence="5">
    <location>
        <position position="153"/>
    </location>
</feature>
<feature type="binding site" evidence="5">
    <location>
        <begin position="213"/>
        <end position="217"/>
    </location>
    <ligand>
        <name>ATP</name>
        <dbReference type="ChEBI" id="CHEBI:30616"/>
    </ligand>
</feature>
<keyword evidence="5" id="KW-0479">Metal-binding</keyword>
<keyword evidence="1 5" id="KW-0808">Transferase</keyword>
<dbReference type="PROSITE" id="PS01075">
    <property type="entry name" value="ACETATE_KINASE_1"/>
    <property type="match status" value="1"/>
</dbReference>
<comment type="pathway">
    <text evidence="5">Metabolic intermediate biosynthesis; acetyl-CoA biosynthesis; acetyl-CoA from acetate: step 1/2.</text>
</comment>
<dbReference type="InterPro" id="IPR000890">
    <property type="entry name" value="Aliphatic_acid_kin_short-chain"/>
</dbReference>
<dbReference type="InterPro" id="IPR004372">
    <property type="entry name" value="Ac/propionate_kinase"/>
</dbReference>
<evidence type="ECO:0000313" key="7">
    <source>
        <dbReference type="Proteomes" id="UP001497392"/>
    </source>
</evidence>
<feature type="binding site" evidence="5">
    <location>
        <begin position="287"/>
        <end position="289"/>
    </location>
    <ligand>
        <name>ATP</name>
        <dbReference type="ChEBI" id="CHEBI:30616"/>
    </ligand>
</feature>
<dbReference type="EC" id="2.7.2.1" evidence="5"/>
<dbReference type="Proteomes" id="UP001497392">
    <property type="component" value="Unassembled WGS sequence"/>
</dbReference>
<dbReference type="InterPro" id="IPR023865">
    <property type="entry name" value="Aliphatic_acid_kinase_CS"/>
</dbReference>
<keyword evidence="2 5" id="KW-0547">Nucleotide-binding</keyword>
<dbReference type="Pfam" id="PF00871">
    <property type="entry name" value="Acetate_kinase"/>
    <property type="match status" value="1"/>
</dbReference>
<name>A0ABP1FRY0_9CHLO</name>
<evidence type="ECO:0000256" key="5">
    <source>
        <dbReference type="HAMAP-Rule" id="MF_03131"/>
    </source>
</evidence>
<dbReference type="HAMAP" id="MF_00020">
    <property type="entry name" value="Acetate_kinase"/>
    <property type="match status" value="1"/>
</dbReference>
<dbReference type="SUPFAM" id="SSF53067">
    <property type="entry name" value="Actin-like ATPase domain"/>
    <property type="match status" value="2"/>
</dbReference>
<comment type="similarity">
    <text evidence="5">Belongs to the acetokinase family.</text>
</comment>
<feature type="binding site" evidence="5">
    <location>
        <position position="15"/>
    </location>
    <ligand>
        <name>ATP</name>
        <dbReference type="ChEBI" id="CHEBI:30616"/>
    </ligand>
</feature>
<evidence type="ECO:0000256" key="4">
    <source>
        <dbReference type="ARBA" id="ARBA00022840"/>
    </source>
</evidence>
<keyword evidence="7" id="KW-1185">Reference proteome</keyword>
<comment type="cofactor">
    <cofactor evidence="5">
        <name>Mg(2+)</name>
        <dbReference type="ChEBI" id="CHEBI:18420"/>
    </cofactor>
</comment>
<keyword evidence="3 5" id="KW-0418">Kinase</keyword>
<feature type="binding site" evidence="5">
    <location>
        <begin position="336"/>
        <end position="340"/>
    </location>
    <ligand>
        <name>ATP</name>
        <dbReference type="ChEBI" id="CHEBI:30616"/>
    </ligand>
</feature>
<dbReference type="CDD" id="cd24010">
    <property type="entry name" value="ASKHA_NBD_AcK_PK"/>
    <property type="match status" value="1"/>
</dbReference>
<gene>
    <name evidence="6" type="primary">g5080</name>
    <name evidence="6" type="ORF">VP750_LOCUS4339</name>
</gene>
<dbReference type="PIRSF" id="PIRSF000722">
    <property type="entry name" value="Acetate_prop_kin"/>
    <property type="match status" value="1"/>
</dbReference>
<feature type="site" description="Transition state stabilizer" evidence="5">
    <location>
        <position position="246"/>
    </location>
</feature>
<sequence length="417" mass="45521">MASVLVINSGSSSLKFKLFTGTGTKLLAAATGLVERIGDSANSQLVVSNQKVLQETGKQTFKEPLTDHTNALDYVLDYLKRQYSNTIKDEVKALGHRVVHGKHLSEPMLVDEEVMRIIREAADLAPLHNPANLQGIVAASAVFTGAPQVAVFDTAFHQTMPPSAYMYAVPYEYHEKYHVRKYGFHGTSVKYLVGQAARMLKKDESKLNLIVAHLGAGASITAIKDGKSVDTSMGLTPLEGLVMGSRCGDMDPAVVLYMMQKGGLSAHEVDVLMNKKSGFLGMCGHADIRAVLQAADAGDEKAQLAIEVYLHRLRRYMGSYFLQLRGKVDAVVFSAGMGENSAFLRARILEDLDVFDMYVDKVRNEETVGGVEGEIQRAPSKPKVLVIPTDEELSIAQQTIKVLNTPSPQRLEPPIAF</sequence>
<comment type="catalytic activity">
    <reaction evidence="5">
        <text>acetate + ATP = acetyl phosphate + ADP</text>
        <dbReference type="Rhea" id="RHEA:11352"/>
        <dbReference type="ChEBI" id="CHEBI:22191"/>
        <dbReference type="ChEBI" id="CHEBI:30089"/>
        <dbReference type="ChEBI" id="CHEBI:30616"/>
        <dbReference type="ChEBI" id="CHEBI:456216"/>
        <dbReference type="EC" id="2.7.2.1"/>
    </reaction>
</comment>
<feature type="binding site" evidence="5">
    <location>
        <position position="391"/>
    </location>
    <ligand>
        <name>Mg(2+)</name>
        <dbReference type="ChEBI" id="CHEBI:18420"/>
    </ligand>
</feature>
<proteinExistence type="inferred from homology"/>
<dbReference type="Gene3D" id="3.30.420.40">
    <property type="match status" value="2"/>
</dbReference>
<evidence type="ECO:0000256" key="3">
    <source>
        <dbReference type="ARBA" id="ARBA00022777"/>
    </source>
</evidence>
<evidence type="ECO:0000256" key="1">
    <source>
        <dbReference type="ARBA" id="ARBA00022679"/>
    </source>
</evidence>
<dbReference type="PROSITE" id="PS01076">
    <property type="entry name" value="ACETATE_KINASE_2"/>
    <property type="match status" value="1"/>
</dbReference>
<organism evidence="6 7">
    <name type="scientific">Coccomyxa viridis</name>
    <dbReference type="NCBI Taxonomy" id="1274662"/>
    <lineage>
        <taxon>Eukaryota</taxon>
        <taxon>Viridiplantae</taxon>
        <taxon>Chlorophyta</taxon>
        <taxon>core chlorophytes</taxon>
        <taxon>Trebouxiophyceae</taxon>
        <taxon>Trebouxiophyceae incertae sedis</taxon>
        <taxon>Coccomyxaceae</taxon>
        <taxon>Coccomyxa</taxon>
    </lineage>
</organism>
<feature type="binding site" evidence="5">
    <location>
        <position position="8"/>
    </location>
    <ligand>
        <name>Mg(2+)</name>
        <dbReference type="ChEBI" id="CHEBI:18420"/>
    </ligand>
</feature>
<keyword evidence="4 5" id="KW-0067">ATP-binding</keyword>
<evidence type="ECO:0000313" key="6">
    <source>
        <dbReference type="EMBL" id="CAL5222680.1"/>
    </source>
</evidence>
<dbReference type="NCBIfam" id="TIGR00016">
    <property type="entry name" value="ackA"/>
    <property type="match status" value="1"/>
</dbReference>